<dbReference type="InterPro" id="IPR008258">
    <property type="entry name" value="Transglycosylase_SLT_dom_1"/>
</dbReference>
<comment type="caution">
    <text evidence="5">The sequence shown here is derived from an EMBL/GenBank/DDBJ whole genome shotgun (WGS) entry which is preliminary data.</text>
</comment>
<dbReference type="CDD" id="cd00254">
    <property type="entry name" value="LT-like"/>
    <property type="match status" value="1"/>
</dbReference>
<dbReference type="SUPFAM" id="SSF53955">
    <property type="entry name" value="Lysozyme-like"/>
    <property type="match status" value="1"/>
</dbReference>
<protein>
    <submittedName>
        <fullName evidence="5">Transclycosylase</fullName>
    </submittedName>
</protein>
<comment type="similarity">
    <text evidence="1">Belongs to the transglycosylase Slt family.</text>
</comment>
<accession>A0A023D6N5</accession>
<name>A0A023D6N5_ACIMT</name>
<comment type="similarity">
    <text evidence="2">Belongs to the virb1 family.</text>
</comment>
<dbReference type="RefSeq" id="WP_158310339.1">
    <property type="nucleotide sequence ID" value="NZ_BAND01000076.1"/>
</dbReference>
<keyword evidence="6" id="KW-1185">Reference proteome</keyword>
<evidence type="ECO:0000256" key="3">
    <source>
        <dbReference type="SAM" id="MobiDB-lite"/>
    </source>
</evidence>
<gene>
    <name evidence="5" type="ORF">Amme_076_032</name>
</gene>
<dbReference type="Pfam" id="PF01464">
    <property type="entry name" value="SLT"/>
    <property type="match status" value="1"/>
</dbReference>
<feature type="region of interest" description="Disordered" evidence="3">
    <location>
        <begin position="377"/>
        <end position="414"/>
    </location>
</feature>
<evidence type="ECO:0000313" key="5">
    <source>
        <dbReference type="EMBL" id="GAJ29739.1"/>
    </source>
</evidence>
<dbReference type="PANTHER" id="PTHR37423">
    <property type="entry name" value="SOLUBLE LYTIC MUREIN TRANSGLYCOSYLASE-RELATED"/>
    <property type="match status" value="1"/>
</dbReference>
<dbReference type="PANTHER" id="PTHR37423:SF2">
    <property type="entry name" value="MEMBRANE-BOUND LYTIC MUREIN TRANSGLYCOSYLASE C"/>
    <property type="match status" value="1"/>
</dbReference>
<proteinExistence type="inferred from homology"/>
<dbReference type="InterPro" id="IPR023346">
    <property type="entry name" value="Lysozyme-like_dom_sf"/>
</dbReference>
<dbReference type="Proteomes" id="UP000019760">
    <property type="component" value="Unassembled WGS sequence"/>
</dbReference>
<evidence type="ECO:0000259" key="4">
    <source>
        <dbReference type="Pfam" id="PF01464"/>
    </source>
</evidence>
<reference evidence="6" key="1">
    <citation type="journal article" date="2014" name="FEMS Microbiol. Lett.">
        <title>Draft Genomic DNA Sequence of the Facultatively Methylotrophic Bacterium Acidomonas methanolica type strain MB58.</title>
        <authorList>
            <person name="Higashiura N."/>
            <person name="Hadano H."/>
            <person name="Hirakawa H."/>
            <person name="Matsutani M."/>
            <person name="Takabe S."/>
            <person name="Matsushita K."/>
            <person name="Azuma Y."/>
        </authorList>
    </citation>
    <scope>NUCLEOTIDE SEQUENCE [LARGE SCALE GENOMIC DNA]</scope>
    <source>
        <strain evidence="6">MB58</strain>
    </source>
</reference>
<sequence length="803" mass="85568">MADDLQTRVDRAFDGASRRHNIDERWLRAIAQTESGGDTEARSRAGAIGLMQMTPDTARRLGVDPRDPAQAIEGAARLLDENLKRYGDPVKAMAAYNGGTDERRWNNSETRTYPQKVMENMARIAAKQDARKKSPVLDESIYGWDTPRASSGGDKGPVLDDSIYGWDPERPIAPVNPRANPSGFWDGARIMGEDTANAAGREIGRTAGGVAHLLGYLSSLGHHEDNSLSRFLDRQGDETRAAMDRDEQARAGDYGEGVSNAVGSTAGAIMSAIAGGRLVRPAASLLEGSRAGRIAANILKGEGNLGTRLANNALAAGSQAALDGSDSPLRAAEVSLGLGAGGALARKTVAPIAPRISKAAQNVLNYLDPVGAQAKAEQQAAEDAARMPLSDATKGVGPEPPQSAPHQKAEQKAQTKAVARIGAFTDPKKAAQAIISAFSGKNGTKLYEAQVPGVWHTLATRTRDVKMASLEDNMRDLYPDAFRALDMSNNDAYAKHLRTTIGTPEQIQNLERERSAFEQEKRAAAFENEQPVPVDELHAILDRHIADSRGNEAVKTALGRAKAALIDATDKEGTALPSNLWNVRKGIGYGLQQAASSDSAHMRAAASRLSPFMDDLAEHIDKGAPGFRDYLEGYSRRSSDIDSLRFLQSRGLMQAATDAPSGEIVNYPALKRLIGQIDKNEVSVARKGSDAVTPEQEGRLRTLYRDMLAERETLAAGRANGGSKTFKAAMTQRAKEARGGHAGGIVSTVGGLLGAQEGGLLTGGALGAALHTGNALLGHALVNRRLTNMERTDQEVINQLIGR</sequence>
<feature type="domain" description="Transglycosylase SLT" evidence="4">
    <location>
        <begin position="13"/>
        <end position="110"/>
    </location>
</feature>
<evidence type="ECO:0000256" key="1">
    <source>
        <dbReference type="ARBA" id="ARBA00007734"/>
    </source>
</evidence>
<organism evidence="5 6">
    <name type="scientific">Acidomonas methanolica NBRC 104435</name>
    <dbReference type="NCBI Taxonomy" id="1231351"/>
    <lineage>
        <taxon>Bacteria</taxon>
        <taxon>Pseudomonadati</taxon>
        <taxon>Pseudomonadota</taxon>
        <taxon>Alphaproteobacteria</taxon>
        <taxon>Acetobacterales</taxon>
        <taxon>Acetobacteraceae</taxon>
        <taxon>Acidomonas</taxon>
    </lineage>
</organism>
<dbReference type="Gene3D" id="1.10.530.10">
    <property type="match status" value="1"/>
</dbReference>
<evidence type="ECO:0000313" key="6">
    <source>
        <dbReference type="Proteomes" id="UP000019760"/>
    </source>
</evidence>
<evidence type="ECO:0000256" key="2">
    <source>
        <dbReference type="ARBA" id="ARBA00009387"/>
    </source>
</evidence>
<dbReference type="EMBL" id="BAND01000076">
    <property type="protein sequence ID" value="GAJ29739.1"/>
    <property type="molecule type" value="Genomic_DNA"/>
</dbReference>
<dbReference type="AlphaFoldDB" id="A0A023D6N5"/>
<reference evidence="5 6" key="2">
    <citation type="journal article" date="2014" name="FEMS Microbiol. Lett.">
        <title>Draft genomic DNA sequence of the facultatively methylotrophic bacterium Acidomonas methanolica type strain MB58.</title>
        <authorList>
            <person name="Higashiura N."/>
            <person name="Hadano H."/>
            <person name="Hirakawa H."/>
            <person name="Matsutani M."/>
            <person name="Takabe S."/>
            <person name="Matsushita K."/>
            <person name="Azuma Y."/>
        </authorList>
    </citation>
    <scope>NUCLEOTIDE SEQUENCE [LARGE SCALE GENOMIC DNA]</scope>
    <source>
        <strain evidence="5 6">MB58</strain>
    </source>
</reference>